<dbReference type="EMBL" id="JZDQ02000015">
    <property type="protein sequence ID" value="OIJ26548.1"/>
    <property type="molecule type" value="Genomic_DNA"/>
</dbReference>
<dbReference type="NCBIfam" id="NF037959">
    <property type="entry name" value="MFS_SpdSyn"/>
    <property type="match status" value="1"/>
</dbReference>
<comment type="caution">
    <text evidence="2">The sequence shown here is derived from an EMBL/GenBank/DDBJ whole genome shotgun (WGS) entry which is preliminary data.</text>
</comment>
<dbReference type="RefSeq" id="WP_045551246.1">
    <property type="nucleotide sequence ID" value="NZ_JZDQ02000015.1"/>
</dbReference>
<dbReference type="AlphaFoldDB" id="A0A1J4N4S9"/>
<keyword evidence="3" id="KW-1185">Reference proteome</keyword>
<dbReference type="Gene3D" id="3.40.50.150">
    <property type="entry name" value="Vaccinia Virus protein VP39"/>
    <property type="match status" value="1"/>
</dbReference>
<evidence type="ECO:0008006" key="4">
    <source>
        <dbReference type="Google" id="ProtNLM"/>
    </source>
</evidence>
<dbReference type="Proteomes" id="UP000033772">
    <property type="component" value="Unassembled WGS sequence"/>
</dbReference>
<name>A0A1J4N4S9_9ACTN</name>
<gene>
    <name evidence="2" type="ORF">UG56_012585</name>
</gene>
<organism evidence="2 3">
    <name type="scientific">Nocardioides luteus</name>
    <dbReference type="NCBI Taxonomy" id="1844"/>
    <lineage>
        <taxon>Bacteria</taxon>
        <taxon>Bacillati</taxon>
        <taxon>Actinomycetota</taxon>
        <taxon>Actinomycetes</taxon>
        <taxon>Propionibacteriales</taxon>
        <taxon>Nocardioidaceae</taxon>
        <taxon>Nocardioides</taxon>
    </lineage>
</organism>
<sequence length="294" mass="30863">MSTPSGPSGSPERIVFSDGSTADLVRKEDGWVIAIDGVSQSHLGDPAQPPKLASIRWMLAAFGDQAPGTAAHLGGALLALPRAVAHRWPAAAQTVVELEPALVELTRSRFPLPDGITMETAEARSWLEAHPGSEHDVIVIDVFVGNRIPPAFTSLECMTAARRALREGGRLVLNSVAGPELLFTRRELATLRTVFEHVAMIVQGSALAGARFGNATLIASDSPIDHGVIRSALAGDPSKGALVTDLDPIIDGAGPISDADELWSPKPNLPDASAALRLLAHARQAVDSLRSASD</sequence>
<evidence type="ECO:0000313" key="3">
    <source>
        <dbReference type="Proteomes" id="UP000033772"/>
    </source>
</evidence>
<evidence type="ECO:0000256" key="1">
    <source>
        <dbReference type="ARBA" id="ARBA00023115"/>
    </source>
</evidence>
<dbReference type="STRING" id="1844.UG56_012585"/>
<dbReference type="InterPro" id="IPR029063">
    <property type="entry name" value="SAM-dependent_MTases_sf"/>
</dbReference>
<accession>A0A1J4N4S9</accession>
<dbReference type="SUPFAM" id="SSF53335">
    <property type="entry name" value="S-adenosyl-L-methionine-dependent methyltransferases"/>
    <property type="match status" value="1"/>
</dbReference>
<proteinExistence type="predicted"/>
<dbReference type="PANTHER" id="PTHR43317">
    <property type="entry name" value="THERMOSPERMINE SYNTHASE ACAULIS5"/>
    <property type="match status" value="1"/>
</dbReference>
<protein>
    <recommendedName>
        <fullName evidence="4">Spermine synthase</fullName>
    </recommendedName>
</protein>
<dbReference type="PANTHER" id="PTHR43317:SF1">
    <property type="entry name" value="THERMOSPERMINE SYNTHASE ACAULIS5"/>
    <property type="match status" value="1"/>
</dbReference>
<dbReference type="OrthoDB" id="5083485at2"/>
<keyword evidence="1" id="KW-0620">Polyamine biosynthesis</keyword>
<reference evidence="2" key="1">
    <citation type="submission" date="2016-10" db="EMBL/GenBank/DDBJ databases">
        <title>Draft Genome Sequence of Nocardioides luteus Strain BAFB, an Alkane-Degrading Bacterium Isolated from JP-7 Polluted Soil.</title>
        <authorList>
            <person name="Brown L."/>
            <person name="Ruiz O.N."/>
            <person name="Gunasekera T."/>
        </authorList>
    </citation>
    <scope>NUCLEOTIDE SEQUENCE [LARGE SCALE GENOMIC DNA]</scope>
    <source>
        <strain evidence="2">BAFB</strain>
    </source>
</reference>
<dbReference type="GO" id="GO:0006596">
    <property type="term" value="P:polyamine biosynthetic process"/>
    <property type="evidence" value="ECO:0007669"/>
    <property type="project" value="UniProtKB-KW"/>
</dbReference>
<evidence type="ECO:0000313" key="2">
    <source>
        <dbReference type="EMBL" id="OIJ26548.1"/>
    </source>
</evidence>